<dbReference type="EMBL" id="CAXLJM020000039">
    <property type="protein sequence ID" value="CAL8107972.1"/>
    <property type="molecule type" value="Genomic_DNA"/>
</dbReference>
<feature type="coiled-coil region" evidence="1">
    <location>
        <begin position="32"/>
        <end position="59"/>
    </location>
</feature>
<keyword evidence="1" id="KW-0175">Coiled coil</keyword>
<reference evidence="2 3" key="1">
    <citation type="submission" date="2024-08" db="EMBL/GenBank/DDBJ databases">
        <authorList>
            <person name="Cucini C."/>
            <person name="Frati F."/>
        </authorList>
    </citation>
    <scope>NUCLEOTIDE SEQUENCE [LARGE SCALE GENOMIC DNA]</scope>
</reference>
<protein>
    <submittedName>
        <fullName evidence="2">Uncharacterized protein</fullName>
    </submittedName>
</protein>
<evidence type="ECO:0000256" key="1">
    <source>
        <dbReference type="SAM" id="Coils"/>
    </source>
</evidence>
<proteinExistence type="predicted"/>
<evidence type="ECO:0000313" key="3">
    <source>
        <dbReference type="Proteomes" id="UP001642540"/>
    </source>
</evidence>
<sequence>MDGRLRRNKYYTSYIKRVVPLKAKSAAAALRLNNFDLKFKQAEQQIRDLELIHSNLRNRVVRAIDHEHVSVETLHAEVLKLNEMVPRVTEFQEVFEGLQIEWLALKLNLDSDLDDCISKINALKQEIYIKYGVMHD</sequence>
<accession>A0ABP1QLM2</accession>
<keyword evidence="3" id="KW-1185">Reference proteome</keyword>
<dbReference type="Proteomes" id="UP001642540">
    <property type="component" value="Unassembled WGS sequence"/>
</dbReference>
<gene>
    <name evidence="2" type="ORF">ODALV1_LOCUS12832</name>
</gene>
<evidence type="ECO:0000313" key="2">
    <source>
        <dbReference type="EMBL" id="CAL8107972.1"/>
    </source>
</evidence>
<name>A0ABP1QLM2_9HEXA</name>
<comment type="caution">
    <text evidence="2">The sequence shown here is derived from an EMBL/GenBank/DDBJ whole genome shotgun (WGS) entry which is preliminary data.</text>
</comment>
<organism evidence="2 3">
    <name type="scientific">Orchesella dallaii</name>
    <dbReference type="NCBI Taxonomy" id="48710"/>
    <lineage>
        <taxon>Eukaryota</taxon>
        <taxon>Metazoa</taxon>
        <taxon>Ecdysozoa</taxon>
        <taxon>Arthropoda</taxon>
        <taxon>Hexapoda</taxon>
        <taxon>Collembola</taxon>
        <taxon>Entomobryomorpha</taxon>
        <taxon>Entomobryoidea</taxon>
        <taxon>Orchesellidae</taxon>
        <taxon>Orchesellinae</taxon>
        <taxon>Orchesella</taxon>
    </lineage>
</organism>